<dbReference type="RefSeq" id="XP_007322129.1">
    <property type="nucleotide sequence ID" value="XM_007322067.1"/>
</dbReference>
<keyword evidence="3" id="KW-0963">Cytoplasm</keyword>
<accession>F8P6V6</accession>
<feature type="domain" description="CSN8/PSMD8/EIF3K" evidence="6">
    <location>
        <begin position="92"/>
        <end position="234"/>
    </location>
</feature>
<evidence type="ECO:0000256" key="1">
    <source>
        <dbReference type="ARBA" id="ARBA00004123"/>
    </source>
</evidence>
<dbReference type="GO" id="GO:0008180">
    <property type="term" value="C:COP9 signalosome"/>
    <property type="evidence" value="ECO:0007669"/>
    <property type="project" value="UniProtKB-KW"/>
</dbReference>
<organism>
    <name type="scientific">Serpula lacrymans var. lacrymans (strain S7.9)</name>
    <name type="common">Dry rot fungus</name>
    <dbReference type="NCBI Taxonomy" id="578457"/>
    <lineage>
        <taxon>Eukaryota</taxon>
        <taxon>Fungi</taxon>
        <taxon>Dikarya</taxon>
        <taxon>Basidiomycota</taxon>
        <taxon>Agaricomycotina</taxon>
        <taxon>Agaricomycetes</taxon>
        <taxon>Agaricomycetidae</taxon>
        <taxon>Boletales</taxon>
        <taxon>Coniophorineae</taxon>
        <taxon>Serpulaceae</taxon>
        <taxon>Serpula</taxon>
    </lineage>
</organism>
<gene>
    <name evidence="7" type="ORF">SERLADRAFT_476005</name>
</gene>
<evidence type="ECO:0000313" key="7">
    <source>
        <dbReference type="EMBL" id="EGO21172.1"/>
    </source>
</evidence>
<evidence type="ECO:0000256" key="2">
    <source>
        <dbReference type="ARBA" id="ARBA00004496"/>
    </source>
</evidence>
<dbReference type="OrthoDB" id="5351233at2759"/>
<sequence length="264" mass="28873">MAQGFPTPPPTTETEFLDEARDSVASTSAISNIVPPPVVLASNLNSGPDVYQEIFTHIADLASQGNFEELIQVAELHDLHGENDASYTRLLLTAPLVLAYLIRDDLIPAQYALTRLPENLQTVSLSGSLMSILASTQERKYEDVYSRAQNLHHKAQQSDFLDEKLGSLVATLITTFIDSFRRRTFTLLSRAYSSISVALAQKYLGVGQEQLLSVANSSGWRYDGSDQLLYPTTTNIEASTGIQFSASSLDTFHVVADGVTKLEA</sequence>
<dbReference type="Pfam" id="PF10075">
    <property type="entry name" value="CSN8_PSD8_EIF3K"/>
    <property type="match status" value="1"/>
</dbReference>
<dbReference type="Gene3D" id="1.25.40.990">
    <property type="match status" value="1"/>
</dbReference>
<dbReference type="GeneID" id="18820730"/>
<comment type="subcellular location">
    <subcellularLocation>
        <location evidence="2">Cytoplasm</location>
    </subcellularLocation>
    <subcellularLocation>
        <location evidence="1">Nucleus</location>
    </subcellularLocation>
</comment>
<dbReference type="AlphaFoldDB" id="F8P6V6"/>
<dbReference type="Proteomes" id="UP000008064">
    <property type="component" value="Unassembled WGS sequence"/>
</dbReference>
<reference evidence="7" key="1">
    <citation type="submission" date="2011-04" db="EMBL/GenBank/DDBJ databases">
        <title>Evolution of plant cell wall degrading machinery underlies the functional diversity of forest fungi.</title>
        <authorList>
            <consortium name="US DOE Joint Genome Institute (JGI-PGF)"/>
            <person name="Eastwood D.C."/>
            <person name="Floudas D."/>
            <person name="Binder M."/>
            <person name="Majcherczyk A."/>
            <person name="Schneider P."/>
            <person name="Aerts A."/>
            <person name="Asiegbu F.O."/>
            <person name="Baker S.E."/>
            <person name="Barry K."/>
            <person name="Bendiksby M."/>
            <person name="Blumentritt M."/>
            <person name="Coutinho P.M."/>
            <person name="Cullen D."/>
            <person name="Cullen D."/>
            <person name="Gathman A."/>
            <person name="Goodell B."/>
            <person name="Henrissat B."/>
            <person name="Ihrmark K."/>
            <person name="Kauserud H."/>
            <person name="Kohler A."/>
            <person name="LaButti K."/>
            <person name="Lapidus A."/>
            <person name="Lavin J.L."/>
            <person name="Lee Y.-H."/>
            <person name="Lindquist E."/>
            <person name="Lilly W."/>
            <person name="Lucas S."/>
            <person name="Morin E."/>
            <person name="Murat C."/>
            <person name="Oguiza J.A."/>
            <person name="Park J."/>
            <person name="Pisabarro A.G."/>
            <person name="Riley R."/>
            <person name="Rosling A."/>
            <person name="Salamov A."/>
            <person name="Schmidt O."/>
            <person name="Schmutz J."/>
            <person name="Skrede I."/>
            <person name="Stenlid J."/>
            <person name="Wiebenga A."/>
            <person name="Xie X."/>
            <person name="Kues U."/>
            <person name="Hibbett D.S."/>
            <person name="Hoffmeister D."/>
            <person name="Hogberg N."/>
            <person name="Martin F."/>
            <person name="Grigoriev I.V."/>
            <person name="Watkinson S.C."/>
        </authorList>
    </citation>
    <scope>NUCLEOTIDE SEQUENCE</scope>
    <source>
        <strain evidence="7">S7.9</strain>
    </source>
</reference>
<dbReference type="PANTHER" id="PTHR13339">
    <property type="entry name" value="COP9 SIGNALOSOME COMPLEX SUBUNIT 8"/>
    <property type="match status" value="1"/>
</dbReference>
<evidence type="ECO:0000256" key="3">
    <source>
        <dbReference type="ARBA" id="ARBA00022490"/>
    </source>
</evidence>
<proteinExistence type="predicted"/>
<dbReference type="GO" id="GO:0010387">
    <property type="term" value="P:COP9 signalosome assembly"/>
    <property type="evidence" value="ECO:0007669"/>
    <property type="project" value="InterPro"/>
</dbReference>
<dbReference type="GO" id="GO:0005737">
    <property type="term" value="C:cytoplasm"/>
    <property type="evidence" value="ECO:0007669"/>
    <property type="project" value="UniProtKB-SubCell"/>
</dbReference>
<dbReference type="KEGG" id="sla:SERLADRAFT_476005"/>
<dbReference type="InterPro" id="IPR033464">
    <property type="entry name" value="CSN8_PSD8_EIF3K"/>
</dbReference>
<dbReference type="PANTHER" id="PTHR13339:SF0">
    <property type="entry name" value="COP9 SIGNALOSOME COMPLEX SUBUNIT 8"/>
    <property type="match status" value="1"/>
</dbReference>
<dbReference type="HOGENOM" id="CLU_094291_0_0_1"/>
<dbReference type="EMBL" id="GL945439">
    <property type="protein sequence ID" value="EGO21172.1"/>
    <property type="molecule type" value="Genomic_DNA"/>
</dbReference>
<dbReference type="InterPro" id="IPR033205">
    <property type="entry name" value="COP9_CSN8"/>
</dbReference>
<evidence type="ECO:0000256" key="4">
    <source>
        <dbReference type="ARBA" id="ARBA00022790"/>
    </source>
</evidence>
<evidence type="ECO:0000256" key="5">
    <source>
        <dbReference type="ARBA" id="ARBA00023242"/>
    </source>
</evidence>
<protein>
    <recommendedName>
        <fullName evidence="6">CSN8/PSMD8/EIF3K domain-containing protein</fullName>
    </recommendedName>
</protein>
<evidence type="ECO:0000259" key="6">
    <source>
        <dbReference type="Pfam" id="PF10075"/>
    </source>
</evidence>
<keyword evidence="4" id="KW-0736">Signalosome</keyword>
<keyword evidence="5" id="KW-0539">Nucleus</keyword>
<name>F8P6V6_SERL9</name>
<dbReference type="GO" id="GO:0000338">
    <property type="term" value="P:protein deneddylation"/>
    <property type="evidence" value="ECO:0007669"/>
    <property type="project" value="InterPro"/>
</dbReference>